<reference evidence="2 3" key="1">
    <citation type="journal article" date="2019" name="G3 (Bethesda)">
        <title>Sequencing of a Wild Apple (Malus baccata) Genome Unravels the Differences Between Cultivated and Wild Apple Species Regarding Disease Resistance and Cold Tolerance.</title>
        <authorList>
            <person name="Chen X."/>
        </authorList>
    </citation>
    <scope>NUCLEOTIDE SEQUENCE [LARGE SCALE GENOMIC DNA]</scope>
    <source>
        <strain evidence="3">cv. Shandingzi</strain>
        <tissue evidence="2">Leaves</tissue>
    </source>
</reference>
<gene>
    <name evidence="2" type="ORF">C1H46_031522</name>
</gene>
<dbReference type="AlphaFoldDB" id="A0A540L8W1"/>
<name>A0A540L8W1_MALBA</name>
<dbReference type="EMBL" id="VIEB01000701">
    <property type="protein sequence ID" value="TQD82923.1"/>
    <property type="molecule type" value="Genomic_DNA"/>
</dbReference>
<sequence>MKRKYLEGSGRAEVGLQCLAKTGRILQQFFLPERISNALLQIHGLLHLGFNHEISEEAEVEMEKEEELQIASWRLPYLKPKAACCLVVQTLISQTPNRQDPAKIDDSEKAAARAQERSGGG</sequence>
<feature type="compositionally biased region" description="Basic and acidic residues" evidence="1">
    <location>
        <begin position="100"/>
        <end position="121"/>
    </location>
</feature>
<evidence type="ECO:0000313" key="3">
    <source>
        <dbReference type="Proteomes" id="UP000315295"/>
    </source>
</evidence>
<protein>
    <submittedName>
        <fullName evidence="2">Uncharacterized protein</fullName>
    </submittedName>
</protein>
<evidence type="ECO:0000313" key="2">
    <source>
        <dbReference type="EMBL" id="TQD82923.1"/>
    </source>
</evidence>
<evidence type="ECO:0000256" key="1">
    <source>
        <dbReference type="SAM" id="MobiDB-lite"/>
    </source>
</evidence>
<dbReference type="Proteomes" id="UP000315295">
    <property type="component" value="Unassembled WGS sequence"/>
</dbReference>
<feature type="region of interest" description="Disordered" evidence="1">
    <location>
        <begin position="96"/>
        <end position="121"/>
    </location>
</feature>
<keyword evidence="3" id="KW-1185">Reference proteome</keyword>
<dbReference type="SUPFAM" id="SSF55486">
    <property type="entry name" value="Metalloproteases ('zincins'), catalytic domain"/>
    <property type="match status" value="1"/>
</dbReference>
<accession>A0A540L8W1</accession>
<organism evidence="2 3">
    <name type="scientific">Malus baccata</name>
    <name type="common">Siberian crab apple</name>
    <name type="synonym">Pyrus baccata</name>
    <dbReference type="NCBI Taxonomy" id="106549"/>
    <lineage>
        <taxon>Eukaryota</taxon>
        <taxon>Viridiplantae</taxon>
        <taxon>Streptophyta</taxon>
        <taxon>Embryophyta</taxon>
        <taxon>Tracheophyta</taxon>
        <taxon>Spermatophyta</taxon>
        <taxon>Magnoliopsida</taxon>
        <taxon>eudicotyledons</taxon>
        <taxon>Gunneridae</taxon>
        <taxon>Pentapetalae</taxon>
        <taxon>rosids</taxon>
        <taxon>fabids</taxon>
        <taxon>Rosales</taxon>
        <taxon>Rosaceae</taxon>
        <taxon>Amygdaloideae</taxon>
        <taxon>Maleae</taxon>
        <taxon>Malus</taxon>
    </lineage>
</organism>
<comment type="caution">
    <text evidence="2">The sequence shown here is derived from an EMBL/GenBank/DDBJ whole genome shotgun (WGS) entry which is preliminary data.</text>
</comment>
<proteinExistence type="predicted"/>